<dbReference type="GO" id="GO:0043565">
    <property type="term" value="F:sequence-specific DNA binding"/>
    <property type="evidence" value="ECO:0007669"/>
    <property type="project" value="InterPro"/>
</dbReference>
<dbReference type="Proteomes" id="UP000683246">
    <property type="component" value="Chromosome"/>
</dbReference>
<reference evidence="5" key="1">
    <citation type="submission" date="2020-07" db="EMBL/GenBank/DDBJ databases">
        <title>Vallitalea pronyensis genome.</title>
        <authorList>
            <person name="Postec A."/>
        </authorList>
    </citation>
    <scope>NUCLEOTIDE SEQUENCE</scope>
    <source>
        <strain evidence="5">FatNI3</strain>
    </source>
</reference>
<dbReference type="PANTHER" id="PTHR43280">
    <property type="entry name" value="ARAC-FAMILY TRANSCRIPTIONAL REGULATOR"/>
    <property type="match status" value="1"/>
</dbReference>
<dbReference type="InterPro" id="IPR020449">
    <property type="entry name" value="Tscrpt_reg_AraC-type_HTH"/>
</dbReference>
<dbReference type="InterPro" id="IPR018060">
    <property type="entry name" value="HTH_AraC"/>
</dbReference>
<accession>A0A8J8SHA8</accession>
<dbReference type="Gene3D" id="2.60.120.280">
    <property type="entry name" value="Regulatory protein AraC"/>
    <property type="match status" value="1"/>
</dbReference>
<organism evidence="5 6">
    <name type="scientific">Vallitalea pronyensis</name>
    <dbReference type="NCBI Taxonomy" id="1348613"/>
    <lineage>
        <taxon>Bacteria</taxon>
        <taxon>Bacillati</taxon>
        <taxon>Bacillota</taxon>
        <taxon>Clostridia</taxon>
        <taxon>Lachnospirales</taxon>
        <taxon>Vallitaleaceae</taxon>
        <taxon>Vallitalea</taxon>
    </lineage>
</organism>
<dbReference type="SMART" id="SM00342">
    <property type="entry name" value="HTH_ARAC"/>
    <property type="match status" value="1"/>
</dbReference>
<evidence type="ECO:0000256" key="2">
    <source>
        <dbReference type="ARBA" id="ARBA00023125"/>
    </source>
</evidence>
<dbReference type="SUPFAM" id="SSF51215">
    <property type="entry name" value="Regulatory protein AraC"/>
    <property type="match status" value="1"/>
</dbReference>
<dbReference type="Pfam" id="PF02311">
    <property type="entry name" value="AraC_binding"/>
    <property type="match status" value="1"/>
</dbReference>
<feature type="domain" description="HTH araC/xylS-type" evidence="4">
    <location>
        <begin position="168"/>
        <end position="267"/>
    </location>
</feature>
<dbReference type="RefSeq" id="WP_212694080.1">
    <property type="nucleotide sequence ID" value="NZ_CP058649.1"/>
</dbReference>
<dbReference type="GO" id="GO:0003700">
    <property type="term" value="F:DNA-binding transcription factor activity"/>
    <property type="evidence" value="ECO:0007669"/>
    <property type="project" value="InterPro"/>
</dbReference>
<evidence type="ECO:0000256" key="1">
    <source>
        <dbReference type="ARBA" id="ARBA00023015"/>
    </source>
</evidence>
<keyword evidence="2" id="KW-0238">DNA-binding</keyword>
<protein>
    <submittedName>
        <fullName evidence="5">AraC family transcriptional regulator</fullName>
    </submittedName>
</protein>
<dbReference type="InterPro" id="IPR037923">
    <property type="entry name" value="HTH-like"/>
</dbReference>
<evidence type="ECO:0000313" key="5">
    <source>
        <dbReference type="EMBL" id="QUI23396.1"/>
    </source>
</evidence>
<keyword evidence="1" id="KW-0805">Transcription regulation</keyword>
<evidence type="ECO:0000313" key="6">
    <source>
        <dbReference type="Proteomes" id="UP000683246"/>
    </source>
</evidence>
<dbReference type="KEGG" id="vpy:HZI73_14360"/>
<dbReference type="InterPro" id="IPR003313">
    <property type="entry name" value="AraC-bd"/>
</dbReference>
<dbReference type="Pfam" id="PF12833">
    <property type="entry name" value="HTH_18"/>
    <property type="match status" value="1"/>
</dbReference>
<dbReference type="EMBL" id="CP058649">
    <property type="protein sequence ID" value="QUI23396.1"/>
    <property type="molecule type" value="Genomic_DNA"/>
</dbReference>
<dbReference type="InterPro" id="IPR009057">
    <property type="entry name" value="Homeodomain-like_sf"/>
</dbReference>
<evidence type="ECO:0000259" key="4">
    <source>
        <dbReference type="PROSITE" id="PS01124"/>
    </source>
</evidence>
<dbReference type="Gene3D" id="1.10.10.60">
    <property type="entry name" value="Homeodomain-like"/>
    <property type="match status" value="2"/>
</dbReference>
<sequence>MNRESIIPVLTEHVKKLPYKIMMMATDWAQRDLKRPHGVDFYLLMQCLSGEGHIIHHNKTINITPNDIFLWTPTVPQYYYNDGDQDWVVNWITFEAGSIPLPIQEGFFITHCFPTSLGLTSFHAMKQLLMDESISGQIRASSVLYALLCEMNIYDNQLDDTHQGFELADVTGYMKQNINKHITLQHLSQLFNVSQSYLCRLFKRQFRVTPIQYFIHYKMNTAKALLILNPDEKICRIAELCGYDDPVYFSKVFKKYVHKTPSDYRKNNIM</sequence>
<gene>
    <name evidence="5" type="ORF">HZI73_14360</name>
</gene>
<dbReference type="SUPFAM" id="SSF46689">
    <property type="entry name" value="Homeodomain-like"/>
    <property type="match status" value="2"/>
</dbReference>
<proteinExistence type="predicted"/>
<keyword evidence="6" id="KW-1185">Reference proteome</keyword>
<dbReference type="PANTHER" id="PTHR43280:SF30">
    <property type="entry name" value="MMSAB OPERON REGULATORY PROTEIN"/>
    <property type="match status" value="1"/>
</dbReference>
<dbReference type="AlphaFoldDB" id="A0A8J8SHA8"/>
<dbReference type="PROSITE" id="PS01124">
    <property type="entry name" value="HTH_ARAC_FAMILY_2"/>
    <property type="match status" value="1"/>
</dbReference>
<keyword evidence="3" id="KW-0804">Transcription</keyword>
<name>A0A8J8SHA8_9FIRM</name>
<dbReference type="PRINTS" id="PR00032">
    <property type="entry name" value="HTHARAC"/>
</dbReference>
<evidence type="ECO:0000256" key="3">
    <source>
        <dbReference type="ARBA" id="ARBA00023163"/>
    </source>
</evidence>